<keyword evidence="1" id="KW-1133">Transmembrane helix</keyword>
<keyword evidence="1" id="KW-0472">Membrane</keyword>
<organism evidence="2">
    <name type="scientific">mine drainage metagenome</name>
    <dbReference type="NCBI Taxonomy" id="410659"/>
    <lineage>
        <taxon>unclassified sequences</taxon>
        <taxon>metagenomes</taxon>
        <taxon>ecological metagenomes</taxon>
    </lineage>
</organism>
<evidence type="ECO:0000313" key="2">
    <source>
        <dbReference type="EMBL" id="OIQ91244.1"/>
    </source>
</evidence>
<name>A0A1J5RGK8_9ZZZZ</name>
<proteinExistence type="predicted"/>
<dbReference type="AlphaFoldDB" id="A0A1J5RGK8"/>
<protein>
    <submittedName>
        <fullName evidence="2">Uncharacterized protein</fullName>
    </submittedName>
</protein>
<accession>A0A1J5RGK8</accession>
<reference evidence="2" key="1">
    <citation type="submission" date="2016-10" db="EMBL/GenBank/DDBJ databases">
        <title>Sequence of Gallionella enrichment culture.</title>
        <authorList>
            <person name="Poehlein A."/>
            <person name="Muehling M."/>
            <person name="Daniel R."/>
        </authorList>
    </citation>
    <scope>NUCLEOTIDE SEQUENCE</scope>
</reference>
<gene>
    <name evidence="2" type="ORF">GALL_268410</name>
</gene>
<comment type="caution">
    <text evidence="2">The sequence shown here is derived from an EMBL/GenBank/DDBJ whole genome shotgun (WGS) entry which is preliminary data.</text>
</comment>
<evidence type="ECO:0000256" key="1">
    <source>
        <dbReference type="SAM" id="Phobius"/>
    </source>
</evidence>
<sequence length="86" mass="9106">MTQETTAKKPLNVQLQGLIGIGVGVLVLALILGLLRLRRDSLPVDAAELQMSASTPCMQQAIVKATAGGKPITYSQLDTLKTRCGE</sequence>
<dbReference type="EMBL" id="MLJW01000265">
    <property type="protein sequence ID" value="OIQ91244.1"/>
    <property type="molecule type" value="Genomic_DNA"/>
</dbReference>
<keyword evidence="1" id="KW-0812">Transmembrane</keyword>
<feature type="transmembrane region" description="Helical" evidence="1">
    <location>
        <begin position="15"/>
        <end position="35"/>
    </location>
</feature>